<feature type="domain" description="PB1" evidence="3">
    <location>
        <begin position="177"/>
        <end position="264"/>
    </location>
</feature>
<feature type="region of interest" description="Disordered" evidence="2">
    <location>
        <begin position="538"/>
        <end position="563"/>
    </location>
</feature>
<dbReference type="Gene3D" id="3.10.20.90">
    <property type="entry name" value="Phosphatidylinositol 3-kinase Catalytic Subunit, Chain A, domain 1"/>
    <property type="match status" value="1"/>
</dbReference>
<evidence type="ECO:0000256" key="1">
    <source>
        <dbReference type="ARBA" id="ARBA00022737"/>
    </source>
</evidence>
<dbReference type="Proteomes" id="UP001465755">
    <property type="component" value="Unassembled WGS sequence"/>
</dbReference>
<name>A0AAW1NV06_9CHLO</name>
<gene>
    <name evidence="4" type="ORF">WJX73_001707</name>
</gene>
<feature type="region of interest" description="Disordered" evidence="2">
    <location>
        <begin position="631"/>
        <end position="749"/>
    </location>
</feature>
<dbReference type="PANTHER" id="PTHR46183">
    <property type="entry name" value="PROTEIN CLMP1"/>
    <property type="match status" value="1"/>
</dbReference>
<organism evidence="4 5">
    <name type="scientific">Symbiochloris irregularis</name>
    <dbReference type="NCBI Taxonomy" id="706552"/>
    <lineage>
        <taxon>Eukaryota</taxon>
        <taxon>Viridiplantae</taxon>
        <taxon>Chlorophyta</taxon>
        <taxon>core chlorophytes</taxon>
        <taxon>Trebouxiophyceae</taxon>
        <taxon>Trebouxiales</taxon>
        <taxon>Trebouxiaceae</taxon>
        <taxon>Symbiochloris</taxon>
    </lineage>
</organism>
<dbReference type="PROSITE" id="PS51745">
    <property type="entry name" value="PB1"/>
    <property type="match status" value="1"/>
</dbReference>
<dbReference type="Gene3D" id="1.25.40.10">
    <property type="entry name" value="Tetratricopeptide repeat domain"/>
    <property type="match status" value="1"/>
</dbReference>
<evidence type="ECO:0000256" key="2">
    <source>
        <dbReference type="SAM" id="MobiDB-lite"/>
    </source>
</evidence>
<feature type="compositionally biased region" description="Basic and acidic residues" evidence="2">
    <location>
        <begin position="740"/>
        <end position="749"/>
    </location>
</feature>
<feature type="region of interest" description="Disordered" evidence="2">
    <location>
        <begin position="1"/>
        <end position="30"/>
    </location>
</feature>
<dbReference type="SMART" id="SM00666">
    <property type="entry name" value="PB1"/>
    <property type="match status" value="1"/>
</dbReference>
<evidence type="ECO:0000313" key="5">
    <source>
        <dbReference type="Proteomes" id="UP001465755"/>
    </source>
</evidence>
<dbReference type="InterPro" id="IPR000270">
    <property type="entry name" value="PB1_dom"/>
</dbReference>
<sequence>MGKKRAVARGSTSPTHPQSAGEEYGAPTEAVKIREEANKSFGRKEYAKALDAYERALKVTLDDGEDKALLHSNKAACYMMQQKFKEAVNECTSALDSHPSYHRALVRRAKAYEQMGHFKQALSDIQKANKADTANPDTQETEKRLKDLVAGKKSAATASANGISKKSQLGRTSNRLVVTAKCVLNGETRMVHLMGSLNYAEVLQAVKEKFPHAGPFILKYLDREGDLVTITDKADVHKALQELVEAAERKQGNQHGPRLHAQNALPPLHLQLTPVTSEDDVPKPPVEEQLALEQFVAAKRAFQASALQQTRKANEQATAEAAQAEAAPMNEGIDQWLIDFAGLFREQLNIEPDRHLDLTGHAWDSLQAAMDAAVADERAVELFDQAWKKFQEVSASGQIQMGNVALAMGKRLVDKAVAAGEPVSGVEKQAFEQFDRADGRYKEALRISPTMYDASVSMANLEFERGKVALGLAILNARPLTEEEKQDPKAEEKAQAAQMAAVEEGLSKIKPEGMEAAEPYFERTWKELQTALDMLPEEQKGQKLPPPRQESEQAQPQEEDSNPWAHCMVVWGNLLYEQSQFRAAVDGDWKAPLEQAYKNFKAAGCPDTDIRTAMQAHARSKEIDFMDLSPPAAASASADSEAGKEGAAAAPQENGQAANGHAAEDASESGSAGLSSFPIDVERATSMAAPSETQAKAAPEGSAPSKDEGLVEGSAAKAGEPPKEPAPKGLPSLGRPKNKKGADKAQETA</sequence>
<evidence type="ECO:0000313" key="4">
    <source>
        <dbReference type="EMBL" id="KAK9795869.1"/>
    </source>
</evidence>
<dbReference type="SMART" id="SM00028">
    <property type="entry name" value="TPR"/>
    <property type="match status" value="3"/>
</dbReference>
<dbReference type="CDD" id="cd05992">
    <property type="entry name" value="PB1"/>
    <property type="match status" value="1"/>
</dbReference>
<dbReference type="SUPFAM" id="SSF48452">
    <property type="entry name" value="TPR-like"/>
    <property type="match status" value="1"/>
</dbReference>
<dbReference type="InterPro" id="IPR044517">
    <property type="entry name" value="PHOX1-4"/>
</dbReference>
<protein>
    <recommendedName>
        <fullName evidence="3">PB1 domain-containing protein</fullName>
    </recommendedName>
</protein>
<dbReference type="AlphaFoldDB" id="A0AAW1NV06"/>
<comment type="caution">
    <text evidence="4">The sequence shown here is derived from an EMBL/GenBank/DDBJ whole genome shotgun (WGS) entry which is preliminary data.</text>
</comment>
<keyword evidence="5" id="KW-1185">Reference proteome</keyword>
<feature type="compositionally biased region" description="Low complexity" evidence="2">
    <location>
        <begin position="631"/>
        <end position="659"/>
    </location>
</feature>
<dbReference type="Pfam" id="PF00564">
    <property type="entry name" value="PB1"/>
    <property type="match status" value="1"/>
</dbReference>
<dbReference type="EMBL" id="JALJOQ010000123">
    <property type="protein sequence ID" value="KAK9795869.1"/>
    <property type="molecule type" value="Genomic_DNA"/>
</dbReference>
<dbReference type="InterPro" id="IPR053793">
    <property type="entry name" value="PB1-like"/>
</dbReference>
<dbReference type="PANTHER" id="PTHR46183:SF8">
    <property type="entry name" value="PROTEIN CLMP1"/>
    <property type="match status" value="1"/>
</dbReference>
<reference evidence="4 5" key="1">
    <citation type="journal article" date="2024" name="Nat. Commun.">
        <title>Phylogenomics reveals the evolutionary origins of lichenization in chlorophyte algae.</title>
        <authorList>
            <person name="Puginier C."/>
            <person name="Libourel C."/>
            <person name="Otte J."/>
            <person name="Skaloud P."/>
            <person name="Haon M."/>
            <person name="Grisel S."/>
            <person name="Petersen M."/>
            <person name="Berrin J.G."/>
            <person name="Delaux P.M."/>
            <person name="Dal Grande F."/>
            <person name="Keller J."/>
        </authorList>
    </citation>
    <scope>NUCLEOTIDE SEQUENCE [LARGE SCALE GENOMIC DNA]</scope>
    <source>
        <strain evidence="4 5">SAG 2036</strain>
    </source>
</reference>
<proteinExistence type="predicted"/>
<dbReference type="InterPro" id="IPR019734">
    <property type="entry name" value="TPR_rpt"/>
</dbReference>
<dbReference type="InterPro" id="IPR011990">
    <property type="entry name" value="TPR-like_helical_dom_sf"/>
</dbReference>
<accession>A0AAW1NV06</accession>
<dbReference type="SUPFAM" id="SSF54277">
    <property type="entry name" value="CAD &amp; PB1 domains"/>
    <property type="match status" value="1"/>
</dbReference>
<evidence type="ECO:0000259" key="3">
    <source>
        <dbReference type="PROSITE" id="PS51745"/>
    </source>
</evidence>
<keyword evidence="1" id="KW-0677">Repeat</keyword>